<dbReference type="EMBL" id="LNQE01000897">
    <property type="protein sequence ID" value="KUG23600.1"/>
    <property type="molecule type" value="Genomic_DNA"/>
</dbReference>
<dbReference type="InterPro" id="IPR036736">
    <property type="entry name" value="ACP-like_sf"/>
</dbReference>
<protein>
    <recommendedName>
        <fullName evidence="1">Carrier domain-containing protein</fullName>
    </recommendedName>
</protein>
<dbReference type="InterPro" id="IPR009081">
    <property type="entry name" value="PP-bd_ACP"/>
</dbReference>
<accession>A0A0W8FRS8</accession>
<evidence type="ECO:0000259" key="1">
    <source>
        <dbReference type="PROSITE" id="PS50075"/>
    </source>
</evidence>
<proteinExistence type="predicted"/>
<gene>
    <name evidence="2" type="ORF">ASZ90_006610</name>
</gene>
<dbReference type="AlphaFoldDB" id="A0A0W8FRS8"/>
<evidence type="ECO:0000313" key="2">
    <source>
        <dbReference type="EMBL" id="KUG23600.1"/>
    </source>
</evidence>
<dbReference type="SUPFAM" id="SSF47336">
    <property type="entry name" value="ACP-like"/>
    <property type="match status" value="1"/>
</dbReference>
<reference evidence="2" key="1">
    <citation type="journal article" date="2015" name="Proc. Natl. Acad. Sci. U.S.A.">
        <title>Networks of energetic and metabolic interactions define dynamics in microbial communities.</title>
        <authorList>
            <person name="Embree M."/>
            <person name="Liu J.K."/>
            <person name="Al-Bassam M.M."/>
            <person name="Zengler K."/>
        </authorList>
    </citation>
    <scope>NUCLEOTIDE SEQUENCE</scope>
</reference>
<dbReference type="PROSITE" id="PS50075">
    <property type="entry name" value="CARRIER"/>
    <property type="match status" value="1"/>
</dbReference>
<dbReference type="Gene3D" id="1.10.1200.10">
    <property type="entry name" value="ACP-like"/>
    <property type="match status" value="1"/>
</dbReference>
<feature type="domain" description="Carrier" evidence="1">
    <location>
        <begin position="16"/>
        <end position="99"/>
    </location>
</feature>
<sequence length="103" mass="11500">MDVNQKLKELNVSSREELIFKLKEMIIRACEITDVKPEDVPTDVPFIGGPGPLILDSLDAMEIAMEIRYEFGVELKNASTAAKAMQSFDSLADFIIDAPKVKR</sequence>
<comment type="caution">
    <text evidence="2">The sequence shown here is derived from an EMBL/GenBank/DDBJ whole genome shotgun (WGS) entry which is preliminary data.</text>
</comment>
<organism evidence="2">
    <name type="scientific">hydrocarbon metagenome</name>
    <dbReference type="NCBI Taxonomy" id="938273"/>
    <lineage>
        <taxon>unclassified sequences</taxon>
        <taxon>metagenomes</taxon>
        <taxon>ecological metagenomes</taxon>
    </lineage>
</organism>
<name>A0A0W8FRS8_9ZZZZ</name>